<proteinExistence type="predicted"/>
<dbReference type="Proteomes" id="UP000542342">
    <property type="component" value="Unassembled WGS sequence"/>
</dbReference>
<organism evidence="1 2">
    <name type="scientific">Thermogemmata fonticola</name>
    <dbReference type="NCBI Taxonomy" id="2755323"/>
    <lineage>
        <taxon>Bacteria</taxon>
        <taxon>Pseudomonadati</taxon>
        <taxon>Planctomycetota</taxon>
        <taxon>Planctomycetia</taxon>
        <taxon>Gemmatales</taxon>
        <taxon>Gemmataceae</taxon>
        <taxon>Thermogemmata</taxon>
    </lineage>
</organism>
<comment type="caution">
    <text evidence="1">The sequence shown here is derived from an EMBL/GenBank/DDBJ whole genome shotgun (WGS) entry which is preliminary data.</text>
</comment>
<sequence length="284" mass="32347">MGQFFRPPGNDRIWFYSERGLLAYLFHAVLEGDLSLVLDNAMDGTGRKLREVVGPVGLHRVLTEFSLGNTGFGNPDGAILTALGQPNTSFVFVEGKPVKFWKSFRKPEPSDSIQAKLAEADGRRLVRRLVRDYNSKLNGQLELRWRFVNALRASAGQGEINERHVTLRPEVLANDVFYWRHHFQPDPGKREQWRRVSLAEDLAGLRQSLGAVREFYLLAITTDSTFPQQEMSQVRLFDGTGQPLADAGNRLFWMSLDRVKERLERCGSDGCWLRLVNSQWSKVP</sequence>
<gene>
    <name evidence="1" type="ORF">H0921_00775</name>
</gene>
<dbReference type="RefSeq" id="WP_194536123.1">
    <property type="nucleotide sequence ID" value="NZ_JACEFB010000001.1"/>
</dbReference>
<dbReference type="AlphaFoldDB" id="A0A7V9AA34"/>
<name>A0A7V9AA34_9BACT</name>
<evidence type="ECO:0000313" key="2">
    <source>
        <dbReference type="Proteomes" id="UP000542342"/>
    </source>
</evidence>
<protein>
    <submittedName>
        <fullName evidence="1">Uncharacterized protein</fullName>
    </submittedName>
</protein>
<reference evidence="1 2" key="1">
    <citation type="submission" date="2020-07" db="EMBL/GenBank/DDBJ databases">
        <title>Thermogemmata thermophila gen. nov., sp. nov., a novel moderate thermophilic planctomycete from a Kamchatka hot spring.</title>
        <authorList>
            <person name="Elcheninov A.G."/>
            <person name="Podosokorskaya O.A."/>
            <person name="Kovaleva O.L."/>
            <person name="Novikov A."/>
            <person name="Bonch-Osmolovskaya E.A."/>
            <person name="Toshchakov S.V."/>
            <person name="Kublanov I.V."/>
        </authorList>
    </citation>
    <scope>NUCLEOTIDE SEQUENCE [LARGE SCALE GENOMIC DNA]</scope>
    <source>
        <strain evidence="1 2">2918</strain>
    </source>
</reference>
<evidence type="ECO:0000313" key="1">
    <source>
        <dbReference type="EMBL" id="MBA2224691.1"/>
    </source>
</evidence>
<accession>A0A7V9AA34</accession>
<keyword evidence="2" id="KW-1185">Reference proteome</keyword>
<dbReference type="EMBL" id="JACEFB010000001">
    <property type="protein sequence ID" value="MBA2224691.1"/>
    <property type="molecule type" value="Genomic_DNA"/>
</dbReference>